<evidence type="ECO:0000256" key="3">
    <source>
        <dbReference type="ARBA" id="ARBA00023127"/>
    </source>
</evidence>
<dbReference type="FunFam" id="1.10.472.10:FF:000069">
    <property type="entry name" value="Cyclin-D5-1"/>
    <property type="match status" value="1"/>
</dbReference>
<evidence type="ECO:0000256" key="5">
    <source>
        <dbReference type="RuleBase" id="RU000383"/>
    </source>
</evidence>
<dbReference type="CDD" id="cd20544">
    <property type="entry name" value="CYCLIN_AtCycD-like_rpt2"/>
    <property type="match status" value="1"/>
</dbReference>
<feature type="domain" description="Cyclin-like" evidence="6">
    <location>
        <begin position="106"/>
        <end position="194"/>
    </location>
</feature>
<dbReference type="AlphaFoldDB" id="A0A0E0B0I8"/>
<dbReference type="SMART" id="SM00385">
    <property type="entry name" value="CYCLIN"/>
    <property type="match status" value="1"/>
</dbReference>
<dbReference type="FunFam" id="1.10.472.10:FF:000107">
    <property type="entry name" value="Cyclin-D5-1"/>
    <property type="match status" value="1"/>
</dbReference>
<keyword evidence="8" id="KW-1185">Reference proteome</keyword>
<dbReference type="InterPro" id="IPR006671">
    <property type="entry name" value="Cyclin_N"/>
</dbReference>
<dbReference type="InterPro" id="IPR048258">
    <property type="entry name" value="Cyclins_cyclin-box"/>
</dbReference>
<dbReference type="HOGENOM" id="CLU_048040_4_0_1"/>
<evidence type="ECO:0000313" key="7">
    <source>
        <dbReference type="EnsemblPlants" id="OGLUM09G03720.1"/>
    </source>
</evidence>
<dbReference type="Pfam" id="PF00134">
    <property type="entry name" value="Cyclin_N"/>
    <property type="match status" value="1"/>
</dbReference>
<accession>A0A0E0B0I8</accession>
<dbReference type="InterPro" id="IPR039361">
    <property type="entry name" value="Cyclin"/>
</dbReference>
<dbReference type="EnsemblPlants" id="OGLUM09G03720.1">
    <property type="protein sequence ID" value="OGLUM09G03720.1"/>
    <property type="gene ID" value="OGLUM09G03720"/>
</dbReference>
<dbReference type="PROSITE" id="PS00292">
    <property type="entry name" value="CYCLINS"/>
    <property type="match status" value="1"/>
</dbReference>
<keyword evidence="4" id="KW-0131">Cell cycle</keyword>
<keyword evidence="2" id="KW-0132">Cell division</keyword>
<dbReference type="GO" id="GO:0051301">
    <property type="term" value="P:cell division"/>
    <property type="evidence" value="ECO:0007669"/>
    <property type="project" value="UniProtKB-KW"/>
</dbReference>
<protein>
    <recommendedName>
        <fullName evidence="6">Cyclin-like domain-containing protein</fullName>
    </recommendedName>
</protein>
<dbReference type="Pfam" id="PF02984">
    <property type="entry name" value="Cyclin_C"/>
    <property type="match status" value="1"/>
</dbReference>
<evidence type="ECO:0000256" key="4">
    <source>
        <dbReference type="ARBA" id="ARBA00023306"/>
    </source>
</evidence>
<dbReference type="InterPro" id="IPR004367">
    <property type="entry name" value="Cyclin_C-dom"/>
</dbReference>
<reference evidence="7" key="2">
    <citation type="submission" date="2018-05" db="EMBL/GenBank/DDBJ databases">
        <title>OgluRS3 (Oryza glumaepatula Reference Sequence Version 3).</title>
        <authorList>
            <person name="Zhang J."/>
            <person name="Kudrna D."/>
            <person name="Lee S."/>
            <person name="Talag J."/>
            <person name="Welchert J."/>
            <person name="Wing R.A."/>
        </authorList>
    </citation>
    <scope>NUCLEOTIDE SEQUENCE [LARGE SCALE GENOMIC DNA]</scope>
</reference>
<dbReference type="Gramene" id="OGLUM09G03720.1">
    <property type="protein sequence ID" value="OGLUM09G03720.1"/>
    <property type="gene ID" value="OGLUM09G03720"/>
</dbReference>
<dbReference type="eggNOG" id="KOG0656">
    <property type="taxonomic scope" value="Eukaryota"/>
</dbReference>
<dbReference type="Gene3D" id="1.10.472.10">
    <property type="entry name" value="Cyclin-like"/>
    <property type="match status" value="2"/>
</dbReference>
<dbReference type="Proteomes" id="UP000026961">
    <property type="component" value="Chromosome 9"/>
</dbReference>
<proteinExistence type="inferred from homology"/>
<name>A0A0E0B0I8_9ORYZ</name>
<evidence type="ECO:0000256" key="1">
    <source>
        <dbReference type="ARBA" id="ARBA00009065"/>
    </source>
</evidence>
<organism evidence="7">
    <name type="scientific">Oryza glumipatula</name>
    <dbReference type="NCBI Taxonomy" id="40148"/>
    <lineage>
        <taxon>Eukaryota</taxon>
        <taxon>Viridiplantae</taxon>
        <taxon>Streptophyta</taxon>
        <taxon>Embryophyta</taxon>
        <taxon>Tracheophyta</taxon>
        <taxon>Spermatophyta</taxon>
        <taxon>Magnoliopsida</taxon>
        <taxon>Liliopsida</taxon>
        <taxon>Poales</taxon>
        <taxon>Poaceae</taxon>
        <taxon>BOP clade</taxon>
        <taxon>Oryzoideae</taxon>
        <taxon>Oryzeae</taxon>
        <taxon>Oryzinae</taxon>
        <taxon>Oryza</taxon>
    </lineage>
</organism>
<dbReference type="InterPro" id="IPR013763">
    <property type="entry name" value="Cyclin-like_dom"/>
</dbReference>
<comment type="similarity">
    <text evidence="1">Belongs to the cyclin family. Cyclin D subfamily.</text>
</comment>
<evidence type="ECO:0000313" key="8">
    <source>
        <dbReference type="Proteomes" id="UP000026961"/>
    </source>
</evidence>
<dbReference type="STRING" id="40148.A0A0E0B0I8"/>
<reference evidence="7" key="1">
    <citation type="submission" date="2015-04" db="UniProtKB">
        <authorList>
            <consortium name="EnsemblPlants"/>
        </authorList>
    </citation>
    <scope>IDENTIFICATION</scope>
</reference>
<dbReference type="SUPFAM" id="SSF47954">
    <property type="entry name" value="Cyclin-like"/>
    <property type="match status" value="1"/>
</dbReference>
<evidence type="ECO:0000256" key="2">
    <source>
        <dbReference type="ARBA" id="ARBA00022618"/>
    </source>
</evidence>
<dbReference type="InterPro" id="IPR036915">
    <property type="entry name" value="Cyclin-like_sf"/>
</dbReference>
<evidence type="ECO:0000259" key="6">
    <source>
        <dbReference type="SMART" id="SM00385"/>
    </source>
</evidence>
<keyword evidence="3 5" id="KW-0195">Cyclin</keyword>
<sequence>MSTEEAEECSAACGFSLTCQEDGADLGDGVVDDDDDGDVFLFYNAAAAADDEEEEEEEYVEQMVSKEASFCCSSSSSLFDAAAGDGYGDGDGDGDWFRQARLAAVKWILETRGYFGFGHRTAYLAIAYFDRFCLRRRVDREAMPWAARLLSIACVSVAAKMEEYRSPALSEFDAGGGRVFCSDSIRRMELLVLSTLGWRMGAVTPFDFLPCFSSRLHRHHHGGAGAAGHGAAAAARVALNAVGFIFATAEAGSVLDYRPSTVAAAAILAASYGAPLTKEALESKMSNLSPSCLIDKENVHACYSMMVGDMNNNRRSSKRPLQCSDSNEITTTSTYDSVLVDDVTDTAAFAATAMNKRLRPEPPRIR</sequence>
<dbReference type="PANTHER" id="PTHR10177">
    <property type="entry name" value="CYCLINS"/>
    <property type="match status" value="1"/>
</dbReference>